<sequence>MCDFERILSFKQYTPTWRKHRKMLHQEMGTKRIASQFQDVQDRESRRLLFKIIKGPQTIATHIKTMTASIILKMTYGYNVDPHQPDPLVDLIERMMDNNSKVFVPMSWVVDILPCLRYLPSWLPGMGFKTTAQEWRKINHQVADVPYNFAEKQLKKGENRSSYVSKKILEETGFGTREIDPDVEEVIKWSAAIIYGGGADTTAATISAFFLAMAMFPDVQKTAQREIDTVVGSDRLPGVQDQENLPYISALIKETLRWFPLTPMGVGHLTDDEVHYEGYVIPKHSVILPATWWLHHDPEVYSNPDAFEPERFLPPREELDPRQTAFGYGRRTCPGRFLADVTLFLTLSRVLSVFTIRTATDALGKPIEVQRQFLPGLVTHLAEFPLAVVPRSRTHKVLIEEIEQQTPWESGDIESLNFQT</sequence>
<evidence type="ECO:0000313" key="1">
    <source>
        <dbReference type="EMBL" id="KAJ2973779.1"/>
    </source>
</evidence>
<evidence type="ECO:0000313" key="2">
    <source>
        <dbReference type="Proteomes" id="UP001143910"/>
    </source>
</evidence>
<keyword evidence="2" id="KW-1185">Reference proteome</keyword>
<name>A0ACC1N5S3_9HYPO</name>
<comment type="caution">
    <text evidence="1">The sequence shown here is derived from an EMBL/GenBank/DDBJ whole genome shotgun (WGS) entry which is preliminary data.</text>
</comment>
<dbReference type="EMBL" id="JANJQO010000921">
    <property type="protein sequence ID" value="KAJ2973779.1"/>
    <property type="molecule type" value="Genomic_DNA"/>
</dbReference>
<proteinExistence type="predicted"/>
<organism evidence="1 2">
    <name type="scientific">Zarea fungicola</name>
    <dbReference type="NCBI Taxonomy" id="93591"/>
    <lineage>
        <taxon>Eukaryota</taxon>
        <taxon>Fungi</taxon>
        <taxon>Dikarya</taxon>
        <taxon>Ascomycota</taxon>
        <taxon>Pezizomycotina</taxon>
        <taxon>Sordariomycetes</taxon>
        <taxon>Hypocreomycetidae</taxon>
        <taxon>Hypocreales</taxon>
        <taxon>Cordycipitaceae</taxon>
        <taxon>Zarea</taxon>
    </lineage>
</organism>
<gene>
    <name evidence="1" type="ORF">NQ176_g6414</name>
</gene>
<dbReference type="Proteomes" id="UP001143910">
    <property type="component" value="Unassembled WGS sequence"/>
</dbReference>
<reference evidence="1" key="1">
    <citation type="submission" date="2022-08" db="EMBL/GenBank/DDBJ databases">
        <title>Genome Sequence of Lecanicillium fungicola.</title>
        <authorList>
            <person name="Buettner E."/>
        </authorList>
    </citation>
    <scope>NUCLEOTIDE SEQUENCE</scope>
    <source>
        <strain evidence="1">Babe33</strain>
    </source>
</reference>
<accession>A0ACC1N5S3</accession>
<protein>
    <submittedName>
        <fullName evidence="1">Uncharacterized protein</fullName>
    </submittedName>
</protein>